<protein>
    <recommendedName>
        <fullName evidence="6">Dioxygenase</fullName>
        <ecNumber evidence="6">1.13.11.-</ecNumber>
    </recommendedName>
</protein>
<keyword evidence="2 5" id="KW-0479">Metal-binding</keyword>
<evidence type="ECO:0000256" key="6">
    <source>
        <dbReference type="RuleBase" id="RU364048"/>
    </source>
</evidence>
<keyword evidence="8" id="KW-1185">Reference proteome</keyword>
<dbReference type="GO" id="GO:0010436">
    <property type="term" value="F:carotenoid dioxygenase activity"/>
    <property type="evidence" value="ECO:0007669"/>
    <property type="project" value="TreeGrafter"/>
</dbReference>
<feature type="binding site" evidence="5">
    <location>
        <position position="455"/>
    </location>
    <ligand>
        <name>Fe cation</name>
        <dbReference type="ChEBI" id="CHEBI:24875"/>
        <note>catalytic</note>
    </ligand>
</feature>
<proteinExistence type="inferred from homology"/>
<dbReference type="GO" id="GO:0046872">
    <property type="term" value="F:metal ion binding"/>
    <property type="evidence" value="ECO:0007669"/>
    <property type="project" value="UniProtKB-KW"/>
</dbReference>
<feature type="binding site" evidence="5">
    <location>
        <position position="277"/>
    </location>
    <ligand>
        <name>Fe cation</name>
        <dbReference type="ChEBI" id="CHEBI:24875"/>
        <note>catalytic</note>
    </ligand>
</feature>
<evidence type="ECO:0000256" key="4">
    <source>
        <dbReference type="ARBA" id="ARBA00023004"/>
    </source>
</evidence>
<name>A0A975FYC6_9CAUL</name>
<evidence type="ECO:0000256" key="1">
    <source>
        <dbReference type="ARBA" id="ARBA00006787"/>
    </source>
</evidence>
<dbReference type="EMBL" id="CP073078">
    <property type="protein sequence ID" value="QUD87187.1"/>
    <property type="molecule type" value="Genomic_DNA"/>
</dbReference>
<dbReference type="GO" id="GO:0016121">
    <property type="term" value="P:carotene catabolic process"/>
    <property type="evidence" value="ECO:0007669"/>
    <property type="project" value="TreeGrafter"/>
</dbReference>
<dbReference type="PANTHER" id="PTHR10543">
    <property type="entry name" value="BETA-CAROTENE DIOXYGENASE"/>
    <property type="match status" value="1"/>
</dbReference>
<gene>
    <name evidence="7" type="ORF">KCG34_19330</name>
</gene>
<keyword evidence="6" id="KW-0223">Dioxygenase</keyword>
<reference evidence="7" key="1">
    <citation type="submission" date="2021-04" db="EMBL/GenBank/DDBJ databases">
        <title>The complete genome sequence of Caulobacter sp. S6.</title>
        <authorList>
            <person name="Tang Y."/>
            <person name="Ouyang W."/>
            <person name="Liu Q."/>
            <person name="Huang B."/>
            <person name="Guo Z."/>
            <person name="Lei P."/>
        </authorList>
    </citation>
    <scope>NUCLEOTIDE SEQUENCE</scope>
    <source>
        <strain evidence="7">S6</strain>
    </source>
</reference>
<evidence type="ECO:0000256" key="5">
    <source>
        <dbReference type="PIRSR" id="PIRSR604294-1"/>
    </source>
</evidence>
<organism evidence="7 8">
    <name type="scientific">Phenylobacterium montanum</name>
    <dbReference type="NCBI Taxonomy" id="2823693"/>
    <lineage>
        <taxon>Bacteria</taxon>
        <taxon>Pseudomonadati</taxon>
        <taxon>Pseudomonadota</taxon>
        <taxon>Alphaproteobacteria</taxon>
        <taxon>Caulobacterales</taxon>
        <taxon>Caulobacteraceae</taxon>
        <taxon>Phenylobacterium</taxon>
    </lineage>
</organism>
<dbReference type="EC" id="1.13.11.-" evidence="6"/>
<dbReference type="KEGG" id="caul:KCG34_19330"/>
<dbReference type="AlphaFoldDB" id="A0A975FYC6"/>
<accession>A0A975FYC6</accession>
<comment type="similarity">
    <text evidence="1 6">Belongs to the carotenoid oxygenase family.</text>
</comment>
<dbReference type="Proteomes" id="UP000676409">
    <property type="component" value="Chromosome"/>
</dbReference>
<evidence type="ECO:0000256" key="3">
    <source>
        <dbReference type="ARBA" id="ARBA00023002"/>
    </source>
</evidence>
<evidence type="ECO:0000256" key="2">
    <source>
        <dbReference type="ARBA" id="ARBA00022723"/>
    </source>
</evidence>
<feature type="binding site" evidence="5">
    <location>
        <position position="213"/>
    </location>
    <ligand>
        <name>Fe cation</name>
        <dbReference type="ChEBI" id="CHEBI:24875"/>
        <note>catalytic</note>
    </ligand>
</feature>
<dbReference type="RefSeq" id="WP_211937239.1">
    <property type="nucleotide sequence ID" value="NZ_CP073078.1"/>
</dbReference>
<keyword evidence="3 6" id="KW-0560">Oxidoreductase</keyword>
<dbReference type="PANTHER" id="PTHR10543:SF89">
    <property type="entry name" value="CAROTENOID 9,10(9',10')-CLEAVAGE DIOXYGENASE 1"/>
    <property type="match status" value="1"/>
</dbReference>
<feature type="binding site" evidence="5">
    <location>
        <position position="161"/>
    </location>
    <ligand>
        <name>Fe cation</name>
        <dbReference type="ChEBI" id="CHEBI:24875"/>
        <note>catalytic</note>
    </ligand>
</feature>
<evidence type="ECO:0000313" key="7">
    <source>
        <dbReference type="EMBL" id="QUD87187.1"/>
    </source>
</evidence>
<sequence>MDGSVTTNPFLRGNYAPVRSEDDFELKITGEIPAGLAGSLYRTGPNPQFEPDSDYHWFVGDGMVHGFHVDAGKVRYLNRYVRTPKWKLENEHGRRLFNTWGDPRKTDPLAMGQDGGVANTNILWHGGKLLALEEAHPATAMDPITLETTGYVDLGGKVTAHPKIDPDTGEMVFFAYMDEAMPFSNKVSYGVADAAGRLVRRETFEAPYCSMIHDFLVTEHYVLFPVLPLTGDFARAMAGGPAFAWEPDKGAYVGVMRRDASVDTIRWFHTEANYVFHPMNAWEEDGRIVADVMQYERAPLFPDVNGERGDNAAARMARWTFDLSGASDHIKRDYIDDLPGEFPRFDERRAGLSYRHGWWAGQTARNGEIRPDAIAHLDLATGKRSVFELPFGDATSEPVFVPRSASAEEGDGWLLAVAYRAPVDRSELLVFEAQDVAAGPIATAQVPRRVPFGFHGNWRSAQG</sequence>
<evidence type="ECO:0000313" key="8">
    <source>
        <dbReference type="Proteomes" id="UP000676409"/>
    </source>
</evidence>
<dbReference type="InterPro" id="IPR004294">
    <property type="entry name" value="Carotenoid_Oase"/>
</dbReference>
<comment type="cofactor">
    <cofactor evidence="5 6">
        <name>Fe(2+)</name>
        <dbReference type="ChEBI" id="CHEBI:29033"/>
    </cofactor>
    <text evidence="5 6">Binds 1 Fe(2+) ion per subunit.</text>
</comment>
<keyword evidence="4 5" id="KW-0408">Iron</keyword>
<dbReference type="Pfam" id="PF03055">
    <property type="entry name" value="RPE65"/>
    <property type="match status" value="1"/>
</dbReference>